<feature type="domain" description="Aerobactin siderophore biosynthesis IucA/IucC N-terminal" evidence="3">
    <location>
        <begin position="179"/>
        <end position="416"/>
    </location>
</feature>
<dbReference type="PANTHER" id="PTHR34384:SF5">
    <property type="entry name" value="L-2,3-DIAMINOPROPANOATE--CITRATE LIGASE"/>
    <property type="match status" value="1"/>
</dbReference>
<keyword evidence="5" id="KW-0436">Ligase</keyword>
<dbReference type="GO" id="GO:0016881">
    <property type="term" value="F:acid-amino acid ligase activity"/>
    <property type="evidence" value="ECO:0007669"/>
    <property type="project" value="UniProtKB-ARBA"/>
</dbReference>
<evidence type="ECO:0000259" key="3">
    <source>
        <dbReference type="Pfam" id="PF04183"/>
    </source>
</evidence>
<evidence type="ECO:0000259" key="4">
    <source>
        <dbReference type="Pfam" id="PF06276"/>
    </source>
</evidence>
<reference evidence="5" key="1">
    <citation type="journal article" date="2013" name="Int. J. Syst. Evol. Microbiol.">
        <title>Polycladomyces abyssicola gen. nov., sp. nov., a thermophilic filamentous bacterium isolated from hemipelagic sediment.</title>
        <authorList>
            <person name="Tsubouchi T."/>
            <person name="Shimane Y."/>
            <person name="Mori K."/>
            <person name="Usui K."/>
            <person name="Hiraki T."/>
            <person name="Tame A."/>
            <person name="Uematsu K."/>
            <person name="Maruyama T."/>
            <person name="Hatada Y."/>
        </authorList>
    </citation>
    <scope>NUCLEOTIDE SEQUENCE</scope>
    <source>
        <strain evidence="5">JIR-001</strain>
    </source>
</reference>
<dbReference type="Pfam" id="PF04183">
    <property type="entry name" value="IucA_IucC"/>
    <property type="match status" value="1"/>
</dbReference>
<dbReference type="Proteomes" id="UP000677436">
    <property type="component" value="Chromosome"/>
</dbReference>
<name>A0A8D5ZLL1_9BACL</name>
<dbReference type="Gene3D" id="6.10.250.3370">
    <property type="match status" value="1"/>
</dbReference>
<dbReference type="KEGG" id="pabs:JIR001_05130"/>
<dbReference type="InterPro" id="IPR022770">
    <property type="entry name" value="IucA/IucC-like_C"/>
</dbReference>
<evidence type="ECO:0000313" key="5">
    <source>
        <dbReference type="EMBL" id="BCU80730.1"/>
    </source>
</evidence>
<dbReference type="Pfam" id="PF06276">
    <property type="entry name" value="FhuF"/>
    <property type="match status" value="1"/>
</dbReference>
<dbReference type="InterPro" id="IPR007310">
    <property type="entry name" value="Aerobactin_biosyn_IucA/IucC_N"/>
</dbReference>
<dbReference type="RefSeq" id="WP_212774061.1">
    <property type="nucleotide sequence ID" value="NZ_AP024601.1"/>
</dbReference>
<dbReference type="GO" id="GO:0019290">
    <property type="term" value="P:siderophore biosynthetic process"/>
    <property type="evidence" value="ECO:0007669"/>
    <property type="project" value="InterPro"/>
</dbReference>
<evidence type="ECO:0000256" key="2">
    <source>
        <dbReference type="ARBA" id="ARBA00007832"/>
    </source>
</evidence>
<sequence>MTNKPFVMSAEPSADKSMMLAEAATMERLLNAYLRETETFNPTIDPDHPAWMGLPASVREVIHEQGLPMKIELKVTGRTIWGAIRYLSSFGHHRYGSAFWVEEDVKGEAICRRLQNAIEMAGLLLREMAAHHAKSGDGDNRVRLMLDQIHNSVRKTGQYVRSRLQSDRSLWDFTGEERMLAAEQSLVYGHPFHPTPKSAEGFEPDDLSRYAPEMGASFALHYFAADPELVEETLLGYSDETLFPDPVLEAAKRKLAPERQHFKLLPVHPWQAQHVKQWPLVQQLIRTGQLIDLGEQGNRVYPTSSVRTVWDPTHAFIYKLPLDVRITNFVRVNPPEQVQRTVDAGRVLARLNEQIPYAGFTVLLEAGYRTLSLKEATPEERKRLAESLAVIFRENPLFQSDEKFVQASPTVVAALLEQPPSAGEAPIWEAVRLSAKMEQAQPERSHVQKWLKQYLEISLVPILWLFLEHGVSMEAHVQNAMVTIQDGWPVHFYVRDLEGVSISRERVGKNLLSDVAEDSPALYSDREAWHRLKYYVFVNHLGHLIHTLAFHSQLDEVSLWRTVGEVLRDSGLFASSERKPYLMDLLEGKSLPAKANWISCFQKRGETPLYVDIPNPLACVRWN</sequence>
<reference evidence="5" key="2">
    <citation type="journal article" date="2021" name="Microbiol. Resour. Announc.">
        <title>Complete Genome Sequence of Polycladomyces abyssicola JIR-001T, Isolated from Hemipelagic Sediment in Deep Seawater.</title>
        <authorList>
            <person name="Tsubouchi T."/>
            <person name="Kaneko Y."/>
        </authorList>
    </citation>
    <scope>NUCLEOTIDE SEQUENCE</scope>
    <source>
        <strain evidence="5">JIR-001</strain>
    </source>
</reference>
<gene>
    <name evidence="5" type="primary">sbnE</name>
    <name evidence="5" type="ORF">JIR001_05130</name>
</gene>
<dbReference type="AlphaFoldDB" id="A0A8D5ZLL1"/>
<keyword evidence="6" id="KW-1185">Reference proteome</keyword>
<dbReference type="Gene3D" id="1.10.510.40">
    <property type="match status" value="1"/>
</dbReference>
<protein>
    <submittedName>
        <fullName evidence="5">L-2,3-diaminopropanoate--citrate ligase SbnE</fullName>
    </submittedName>
</protein>
<dbReference type="EMBL" id="AP024601">
    <property type="protein sequence ID" value="BCU80730.1"/>
    <property type="molecule type" value="Genomic_DNA"/>
</dbReference>
<comment type="pathway">
    <text evidence="1">Siderophore biosynthesis.</text>
</comment>
<dbReference type="PANTHER" id="PTHR34384">
    <property type="entry name" value="L-2,3-DIAMINOPROPANOATE--CITRATE LIGASE"/>
    <property type="match status" value="1"/>
</dbReference>
<dbReference type="InterPro" id="IPR037455">
    <property type="entry name" value="LucA/IucC-like"/>
</dbReference>
<evidence type="ECO:0000256" key="1">
    <source>
        <dbReference type="ARBA" id="ARBA00004924"/>
    </source>
</evidence>
<comment type="similarity">
    <text evidence="2">Belongs to the IucA/IucC family.</text>
</comment>
<organism evidence="5 6">
    <name type="scientific">Polycladomyces abyssicola</name>
    <dbReference type="NCBI Taxonomy" id="1125966"/>
    <lineage>
        <taxon>Bacteria</taxon>
        <taxon>Bacillati</taxon>
        <taxon>Bacillota</taxon>
        <taxon>Bacilli</taxon>
        <taxon>Bacillales</taxon>
        <taxon>Thermoactinomycetaceae</taxon>
        <taxon>Polycladomyces</taxon>
    </lineage>
</organism>
<proteinExistence type="inferred from homology"/>
<feature type="domain" description="Aerobactin siderophore biosynthesis IucA/IucC-like C-terminal" evidence="4">
    <location>
        <begin position="449"/>
        <end position="605"/>
    </location>
</feature>
<accession>A0A8D5ZLL1</accession>
<evidence type="ECO:0000313" key="6">
    <source>
        <dbReference type="Proteomes" id="UP000677436"/>
    </source>
</evidence>